<dbReference type="RefSeq" id="WP_103895234.1">
    <property type="nucleotide sequence ID" value="NZ_FNUK01000001.1"/>
</dbReference>
<protein>
    <submittedName>
        <fullName evidence="1">Uncharacterized protein</fullName>
    </submittedName>
</protein>
<keyword evidence="2" id="KW-1185">Reference proteome</keyword>
<gene>
    <name evidence="1" type="ORF">SAMN05660865_00214</name>
</gene>
<dbReference type="EMBL" id="FNUK01000001">
    <property type="protein sequence ID" value="SEF41833.1"/>
    <property type="molecule type" value="Genomic_DNA"/>
</dbReference>
<evidence type="ECO:0000313" key="2">
    <source>
        <dbReference type="Proteomes" id="UP000242850"/>
    </source>
</evidence>
<dbReference type="OrthoDB" id="1955512at2"/>
<dbReference type="AlphaFoldDB" id="A0A1H5RU06"/>
<evidence type="ECO:0000313" key="1">
    <source>
        <dbReference type="EMBL" id="SEF41833.1"/>
    </source>
</evidence>
<name>A0A1H5RU06_9CLOT</name>
<sequence>MSNLEIMMDALANEVKGLSWIFCNVIKPSLENTVSNPNNISEVKDQINYLKSILCGYTAKESAIADIIKSIAKIEATNLGIDPTKLCKF</sequence>
<accession>A0A1H5RU06</accession>
<organism evidence="1 2">
    <name type="scientific">Caloramator fervidus</name>
    <dbReference type="NCBI Taxonomy" id="29344"/>
    <lineage>
        <taxon>Bacteria</taxon>
        <taxon>Bacillati</taxon>
        <taxon>Bacillota</taxon>
        <taxon>Clostridia</taxon>
        <taxon>Eubacteriales</taxon>
        <taxon>Clostridiaceae</taxon>
        <taxon>Caloramator</taxon>
    </lineage>
</organism>
<reference evidence="2" key="1">
    <citation type="submission" date="2016-10" db="EMBL/GenBank/DDBJ databases">
        <authorList>
            <person name="Varghese N."/>
            <person name="Submissions S."/>
        </authorList>
    </citation>
    <scope>NUCLEOTIDE SEQUENCE [LARGE SCALE GENOMIC DNA]</scope>
    <source>
        <strain evidence="2">DSM 5463</strain>
    </source>
</reference>
<dbReference type="Proteomes" id="UP000242850">
    <property type="component" value="Unassembled WGS sequence"/>
</dbReference>
<proteinExistence type="predicted"/>